<feature type="transmembrane region" description="Helical" evidence="1">
    <location>
        <begin position="73"/>
        <end position="92"/>
    </location>
</feature>
<dbReference type="Proteomes" id="UP000838672">
    <property type="component" value="Unassembled WGS sequence"/>
</dbReference>
<dbReference type="EMBL" id="CAKLDI010000002">
    <property type="protein sequence ID" value="CAH0535340.1"/>
    <property type="molecule type" value="Genomic_DNA"/>
</dbReference>
<sequence>MTYISSARSHALGRRQTGAMSVGVWVVFDSQESDAQALMKNNKHKVKEPLSAVEIERIEKSLSRHNSSVNHVIIKYLFVLIGVFGALAYFMYGL</sequence>
<keyword evidence="1" id="KW-0812">Transmembrane</keyword>
<proteinExistence type="predicted"/>
<evidence type="ECO:0000313" key="2">
    <source>
        <dbReference type="EMBL" id="CAH0535340.1"/>
    </source>
</evidence>
<name>A0ABM8ZX89_9VIBR</name>
<gene>
    <name evidence="2" type="ORF">VST7929_02935</name>
</gene>
<comment type="caution">
    <text evidence="2">The sequence shown here is derived from an EMBL/GenBank/DDBJ whole genome shotgun (WGS) entry which is preliminary data.</text>
</comment>
<organism evidence="2 3">
    <name type="scientific">Vibrio stylophorae</name>
    <dbReference type="NCBI Taxonomy" id="659351"/>
    <lineage>
        <taxon>Bacteria</taxon>
        <taxon>Pseudomonadati</taxon>
        <taxon>Pseudomonadota</taxon>
        <taxon>Gammaproteobacteria</taxon>
        <taxon>Vibrionales</taxon>
        <taxon>Vibrionaceae</taxon>
        <taxon>Vibrio</taxon>
    </lineage>
</organism>
<evidence type="ECO:0000256" key="1">
    <source>
        <dbReference type="SAM" id="Phobius"/>
    </source>
</evidence>
<keyword evidence="1" id="KW-1133">Transmembrane helix</keyword>
<dbReference type="RefSeq" id="WP_237468180.1">
    <property type="nucleotide sequence ID" value="NZ_CAKLDI010000002.1"/>
</dbReference>
<keyword evidence="3" id="KW-1185">Reference proteome</keyword>
<accession>A0ABM8ZX89</accession>
<keyword evidence="1" id="KW-0472">Membrane</keyword>
<evidence type="ECO:0000313" key="3">
    <source>
        <dbReference type="Proteomes" id="UP000838672"/>
    </source>
</evidence>
<protein>
    <submittedName>
        <fullName evidence="2">Uncharacterized protein</fullName>
    </submittedName>
</protein>
<reference evidence="2" key="1">
    <citation type="submission" date="2021-11" db="EMBL/GenBank/DDBJ databases">
        <authorList>
            <person name="Rodrigo-Torres L."/>
            <person name="Arahal R. D."/>
            <person name="Lucena T."/>
        </authorList>
    </citation>
    <scope>NUCLEOTIDE SEQUENCE</scope>
    <source>
        <strain evidence="2">CECT 7929</strain>
    </source>
</reference>